<dbReference type="InterPro" id="IPR000209">
    <property type="entry name" value="Peptidase_S8/S53_dom"/>
</dbReference>
<keyword evidence="4 5" id="KW-0720">Serine protease</keyword>
<dbReference type="InterPro" id="IPR015500">
    <property type="entry name" value="Peptidase_S8_subtilisin-rel"/>
</dbReference>
<dbReference type="EMBL" id="FQUU01000003">
    <property type="protein sequence ID" value="SHE74740.1"/>
    <property type="molecule type" value="Genomic_DNA"/>
</dbReference>
<feature type="signal peptide" evidence="6">
    <location>
        <begin position="1"/>
        <end position="21"/>
    </location>
</feature>
<evidence type="ECO:0000256" key="1">
    <source>
        <dbReference type="ARBA" id="ARBA00011073"/>
    </source>
</evidence>
<dbReference type="PRINTS" id="PR00723">
    <property type="entry name" value="SUBTILISIN"/>
</dbReference>
<feature type="active site" description="Charge relay system" evidence="5">
    <location>
        <position position="443"/>
    </location>
</feature>
<protein>
    <submittedName>
        <fullName evidence="9">Por secretion system C-terminal sorting domain-containing protein</fullName>
    </submittedName>
</protein>
<reference evidence="9 10" key="1">
    <citation type="submission" date="2016-11" db="EMBL/GenBank/DDBJ databases">
        <authorList>
            <person name="Jaros S."/>
            <person name="Januszkiewicz K."/>
            <person name="Wedrychowicz H."/>
        </authorList>
    </citation>
    <scope>NUCLEOTIDE SEQUENCE [LARGE SCALE GENOMIC DNA]</scope>
    <source>
        <strain evidence="9 10">DSM 18119</strain>
    </source>
</reference>
<name>A0A1M4W0S9_9BACT</name>
<dbReference type="PROSITE" id="PS00138">
    <property type="entry name" value="SUBTILASE_SER"/>
    <property type="match status" value="1"/>
</dbReference>
<dbReference type="Gene3D" id="3.40.50.200">
    <property type="entry name" value="Peptidase S8/S53 domain"/>
    <property type="match status" value="1"/>
</dbReference>
<dbReference type="InterPro" id="IPR051048">
    <property type="entry name" value="Peptidase_S8/S53_subtilisin"/>
</dbReference>
<feature type="active site" description="Charge relay system" evidence="5">
    <location>
        <position position="272"/>
    </location>
</feature>
<keyword evidence="3 5" id="KW-0378">Hydrolase</keyword>
<dbReference type="Pfam" id="PF18962">
    <property type="entry name" value="Por_Secre_tail"/>
    <property type="match status" value="1"/>
</dbReference>
<keyword evidence="6" id="KW-0732">Signal</keyword>
<feature type="domain" description="Secretion system C-terminal sorting" evidence="8">
    <location>
        <begin position="1707"/>
        <end position="1780"/>
    </location>
</feature>
<dbReference type="Gene3D" id="2.60.120.260">
    <property type="entry name" value="Galactose-binding domain-like"/>
    <property type="match status" value="1"/>
</dbReference>
<keyword evidence="10" id="KW-1185">Reference proteome</keyword>
<dbReference type="OrthoDB" id="9792152at2"/>
<dbReference type="STRING" id="1121884.SAMN02745131_01041"/>
<dbReference type="InterPro" id="IPR026444">
    <property type="entry name" value="Secre_tail"/>
</dbReference>
<sequence length="1786" mass="194014">MKLNRLLVLSTLLLSSFIAFTQNNSNRIYLRNSTITPAENIRQGYVDSLNARLPRSNNKALVLIQFNKLPTENQRKELMSNGVELLEFLSGNAYTATINGNINASVLSRVKARSVIEISPEVKMSTALARGQIASWAVKAAGTVDVWVSFPGSFSINEVVAALKERNIEILSLTNQSYRIIALRIAVSRLKELSTLPFIDYVQAAPAEDQPLNYNDRTASRANVLNASIADGGRGLNGEGIVVGIGDNADIRSHTDFSGRLINRAGVTAAAHGIHVSGILSGAGIINELYRGYAPKATIVSQAFSGILANAETYIKDYGMVITNNSYGDIIECDYNGTYDLTSRILDQMAFTYPNLENVFAAGNSGASSCFPYTTGYRTVLGGYQSAKNVLTVGATNDSGAIASFSSRGPVRDGRTKPDIVAMGQRVISTWAGNTYSSTNGTSMAAPGATGSLALLYQRYRQLNSGADPKNGLMKALLCNGAVDRGNAGPDYQYGFGWINVLRSIEMLEAHHYIIGNSVPGMSDAHTIAVPPNTAELKVMLYWNDPAASVMSRQTLVNDLDLQVIDAASSTQLPKLLDSTVANVGNAASNGADHINNMEQVVIHNPAAGNYTVKVIPTAIAENPSQEYFLVYDPIPVQLKLTAPAGGQGLVPGETTKISWEAYGYSSGNVTLEFSADNGSSWSTIASGIDINRVVYTWSVPNIPTSKAVVRITKDGSGESDITNPFVIIGLPVVSLAPVQCEDYININWTAVGGATGYEVMKLEGDEMRSIAFSSSTSYSFNGLSKDSIYWVTVRPVINGKPGRRAIAISRKPDSGTCAGNISDNDLKIDAVIGPVSGRKFTASELTASSPVTIRIKNLDDAPQTGFDVKYSINGGPWISENIAATINGNATYTYTFTTRADLSAPGSYSITTVVKNMAGDPVSKNDTAFAIVKQLDNQPIDLGNMFTDDLEGAASKEYLDTSIGFDGADRYDFFPGTTVGRARTFFNSGIAYSGSKAVTIDADQVYTPGNKNYWIGTFNLGTYDTLTSDVRLDFQYLNHDQFLSIDNGVWIRGSEADPWVAAYSLDDQNIAGQYSKTSSIELSDILAANGQNFSKSFQVRWGQYGQLPATDRMFGNGFTFDDIRLYKVVNDLQMKSIDAPFSSNCGLTNATAIKVTIRNSATNAIVNIPVRYRVNGGPWVTEVIPSIGAKETLHYTFAGTADLSAFKSYTILAIVDLDNDSFKDNDSAIYVVRNAPVISTFPYLENFESSDGNWYAGGINSSWEYGTPLSTKINRAASGAKAWKTRLLGNYNDNELSYLYSPCIDVTGMSKPTLSFSVAMDIEDCGTNICDAAWVEFSVDGITWYNLGTTGNATNWYNKSSVQVWSTQTAYKWHVATAPLPTGANRLRLRFVMNSDPGVTREGIAIDDIHIYDNTKGIYDSITLATPIVTSVSGSNWIDFTAGGKLIASVLPSGQDLGNTAAQVFIANGKARNYNNQYYHNRNITIKPANRILNDSATIRFYFLDSETDSLINANGCSTCIAPNSAYELGVSAYSDKDTSFENGSVSDDQQGTWNYIPANKLALVPFDKGYYAEYKVKGFSEFWLNNGGFDKTSPLPVKMMDFTVQKGTGADVLLTWKVGSESDVLKYVIEVARGEAQMQAGQFEAIGSVESLGNTYQQRSYNFKDLEQPKSGVQYYRIKIINSDGSYLYSSVKSILFDQAVLWRVYPNPSKGLFQLIYQVNAGELFVVSVFDSRGRLVYTNNVTGTGNIQKFSVDLTSPAFAKGIYLLSVKWNDKYQTFKLNKF</sequence>
<dbReference type="SUPFAM" id="SSF49785">
    <property type="entry name" value="Galactose-binding domain-like"/>
    <property type="match status" value="1"/>
</dbReference>
<evidence type="ECO:0000256" key="3">
    <source>
        <dbReference type="ARBA" id="ARBA00022801"/>
    </source>
</evidence>
<dbReference type="Gene3D" id="2.60.120.380">
    <property type="match status" value="1"/>
</dbReference>
<organism evidence="9 10">
    <name type="scientific">Flavisolibacter ginsengisoli DSM 18119</name>
    <dbReference type="NCBI Taxonomy" id="1121884"/>
    <lineage>
        <taxon>Bacteria</taxon>
        <taxon>Pseudomonadati</taxon>
        <taxon>Bacteroidota</taxon>
        <taxon>Chitinophagia</taxon>
        <taxon>Chitinophagales</taxon>
        <taxon>Chitinophagaceae</taxon>
        <taxon>Flavisolibacter</taxon>
    </lineage>
</organism>
<dbReference type="SUPFAM" id="SSF52743">
    <property type="entry name" value="Subtilisin-like"/>
    <property type="match status" value="1"/>
</dbReference>
<dbReference type="InterPro" id="IPR023828">
    <property type="entry name" value="Peptidase_S8_Ser-AS"/>
</dbReference>
<feature type="active site" description="Charge relay system" evidence="5">
    <location>
        <position position="247"/>
    </location>
</feature>
<dbReference type="Gene3D" id="2.60.40.10">
    <property type="entry name" value="Immunoglobulins"/>
    <property type="match status" value="3"/>
</dbReference>
<proteinExistence type="inferred from homology"/>
<evidence type="ECO:0000313" key="10">
    <source>
        <dbReference type="Proteomes" id="UP000184048"/>
    </source>
</evidence>
<dbReference type="PANTHER" id="PTHR43399:SF4">
    <property type="entry name" value="CELL WALL-ASSOCIATED PROTEASE"/>
    <property type="match status" value="1"/>
</dbReference>
<dbReference type="InterPro" id="IPR036116">
    <property type="entry name" value="FN3_sf"/>
</dbReference>
<dbReference type="InterPro" id="IPR036852">
    <property type="entry name" value="Peptidase_S8/S53_dom_sf"/>
</dbReference>
<dbReference type="PANTHER" id="PTHR43399">
    <property type="entry name" value="SUBTILISIN-RELATED"/>
    <property type="match status" value="1"/>
</dbReference>
<dbReference type="Proteomes" id="UP000184048">
    <property type="component" value="Unassembled WGS sequence"/>
</dbReference>
<dbReference type="NCBIfam" id="TIGR04183">
    <property type="entry name" value="Por_Secre_tail"/>
    <property type="match status" value="1"/>
</dbReference>
<dbReference type="SUPFAM" id="SSF49265">
    <property type="entry name" value="Fibronectin type III"/>
    <property type="match status" value="1"/>
</dbReference>
<feature type="domain" description="Peptidase S8/S53" evidence="7">
    <location>
        <begin position="238"/>
        <end position="497"/>
    </location>
</feature>
<evidence type="ECO:0000313" key="9">
    <source>
        <dbReference type="EMBL" id="SHE74740.1"/>
    </source>
</evidence>
<evidence type="ECO:0000256" key="5">
    <source>
        <dbReference type="PROSITE-ProRule" id="PRU01240"/>
    </source>
</evidence>
<comment type="similarity">
    <text evidence="1 5">Belongs to the peptidase S8 family.</text>
</comment>
<accession>A0A1M4W0S9</accession>
<feature type="chain" id="PRO_5012589843" evidence="6">
    <location>
        <begin position="22"/>
        <end position="1786"/>
    </location>
</feature>
<dbReference type="InterPro" id="IPR008979">
    <property type="entry name" value="Galactose-bd-like_sf"/>
</dbReference>
<dbReference type="GO" id="GO:0006508">
    <property type="term" value="P:proteolysis"/>
    <property type="evidence" value="ECO:0007669"/>
    <property type="project" value="UniProtKB-KW"/>
</dbReference>
<dbReference type="RefSeq" id="WP_072834167.1">
    <property type="nucleotide sequence ID" value="NZ_FQUU01000003.1"/>
</dbReference>
<evidence type="ECO:0000256" key="6">
    <source>
        <dbReference type="SAM" id="SignalP"/>
    </source>
</evidence>
<dbReference type="CDD" id="cd04842">
    <property type="entry name" value="Peptidases_S8_Kp43_protease"/>
    <property type="match status" value="1"/>
</dbReference>
<dbReference type="InterPro" id="IPR013783">
    <property type="entry name" value="Ig-like_fold"/>
</dbReference>
<evidence type="ECO:0000256" key="4">
    <source>
        <dbReference type="ARBA" id="ARBA00022825"/>
    </source>
</evidence>
<dbReference type="GO" id="GO:0004252">
    <property type="term" value="F:serine-type endopeptidase activity"/>
    <property type="evidence" value="ECO:0007669"/>
    <property type="project" value="UniProtKB-UniRule"/>
</dbReference>
<evidence type="ECO:0000259" key="8">
    <source>
        <dbReference type="Pfam" id="PF18962"/>
    </source>
</evidence>
<dbReference type="Pfam" id="PF00082">
    <property type="entry name" value="Peptidase_S8"/>
    <property type="match status" value="1"/>
</dbReference>
<keyword evidence="2 5" id="KW-0645">Protease</keyword>
<evidence type="ECO:0000256" key="2">
    <source>
        <dbReference type="ARBA" id="ARBA00022670"/>
    </source>
</evidence>
<dbReference type="PROSITE" id="PS51892">
    <property type="entry name" value="SUBTILASE"/>
    <property type="match status" value="1"/>
</dbReference>
<evidence type="ECO:0000259" key="7">
    <source>
        <dbReference type="Pfam" id="PF00082"/>
    </source>
</evidence>
<dbReference type="InterPro" id="IPR034058">
    <property type="entry name" value="TagA/B/C/D_pept_dom"/>
</dbReference>
<gene>
    <name evidence="9" type="ORF">SAMN02745131_01041</name>
</gene>